<dbReference type="Proteomes" id="UP001607302">
    <property type="component" value="Unassembled WGS sequence"/>
</dbReference>
<proteinExistence type="predicted"/>
<dbReference type="EMBL" id="JAUDFV010000133">
    <property type="protein sequence ID" value="KAL2726954.1"/>
    <property type="molecule type" value="Genomic_DNA"/>
</dbReference>
<name>A0ABD2B2K0_VESSQ</name>
<organism evidence="1 2">
    <name type="scientific">Vespula squamosa</name>
    <name type="common">Southern yellow jacket</name>
    <name type="synonym">Wasp</name>
    <dbReference type="NCBI Taxonomy" id="30214"/>
    <lineage>
        <taxon>Eukaryota</taxon>
        <taxon>Metazoa</taxon>
        <taxon>Ecdysozoa</taxon>
        <taxon>Arthropoda</taxon>
        <taxon>Hexapoda</taxon>
        <taxon>Insecta</taxon>
        <taxon>Pterygota</taxon>
        <taxon>Neoptera</taxon>
        <taxon>Endopterygota</taxon>
        <taxon>Hymenoptera</taxon>
        <taxon>Apocrita</taxon>
        <taxon>Aculeata</taxon>
        <taxon>Vespoidea</taxon>
        <taxon>Vespidae</taxon>
        <taxon>Vespinae</taxon>
        <taxon>Vespula</taxon>
    </lineage>
</organism>
<accession>A0ABD2B2K0</accession>
<sequence length="102" mass="11675">MEKPISNKYRLSTFASEKIVFNDRAFVRTDPEHFLITSVHGNRFSQEKASGCTAYLITGRSLIFIGYKFSTESIEELDIGCPRLVDVENISKKTEMIFFVIT</sequence>
<evidence type="ECO:0000313" key="1">
    <source>
        <dbReference type="EMBL" id="KAL2726954.1"/>
    </source>
</evidence>
<gene>
    <name evidence="1" type="ORF">V1478_007232</name>
</gene>
<reference evidence="1 2" key="1">
    <citation type="journal article" date="2024" name="Ann. Entomol. Soc. Am.">
        <title>Genomic analyses of the southern and eastern yellowjacket wasps (Hymenoptera: Vespidae) reveal evolutionary signatures of social life.</title>
        <authorList>
            <person name="Catto M.A."/>
            <person name="Caine P.B."/>
            <person name="Orr S.E."/>
            <person name="Hunt B.G."/>
            <person name="Goodisman M.A.D."/>
        </authorList>
    </citation>
    <scope>NUCLEOTIDE SEQUENCE [LARGE SCALE GENOMIC DNA]</scope>
    <source>
        <strain evidence="1">233</strain>
        <tissue evidence="1">Head and thorax</tissue>
    </source>
</reference>
<protein>
    <submittedName>
        <fullName evidence="1">Uncharacterized protein</fullName>
    </submittedName>
</protein>
<evidence type="ECO:0000313" key="2">
    <source>
        <dbReference type="Proteomes" id="UP001607302"/>
    </source>
</evidence>
<comment type="caution">
    <text evidence="1">The sequence shown here is derived from an EMBL/GenBank/DDBJ whole genome shotgun (WGS) entry which is preliminary data.</text>
</comment>
<keyword evidence="2" id="KW-1185">Reference proteome</keyword>
<dbReference type="AlphaFoldDB" id="A0ABD2B2K0"/>